<evidence type="ECO:0000313" key="6">
    <source>
        <dbReference type="Proteomes" id="UP000245444"/>
    </source>
</evidence>
<dbReference type="PANTHER" id="PTHR11808">
    <property type="entry name" value="TRANS-SULFURATION ENZYME FAMILY MEMBER"/>
    <property type="match status" value="1"/>
</dbReference>
<feature type="modified residue" description="N6-(pyridoxal phosphate)lysine" evidence="3">
    <location>
        <position position="208"/>
    </location>
</feature>
<dbReference type="KEGG" id="mtea:DK419_03695"/>
<comment type="similarity">
    <text evidence="4">Belongs to the trans-sulfuration enzymes family.</text>
</comment>
<evidence type="ECO:0000256" key="2">
    <source>
        <dbReference type="ARBA" id="ARBA00022898"/>
    </source>
</evidence>
<dbReference type="EC" id="4.4.1.11" evidence="5"/>
<dbReference type="InterPro" id="IPR015424">
    <property type="entry name" value="PyrdxlP-dep_Trfase"/>
</dbReference>
<dbReference type="GO" id="GO:0005737">
    <property type="term" value="C:cytoplasm"/>
    <property type="evidence" value="ECO:0007669"/>
    <property type="project" value="TreeGrafter"/>
</dbReference>
<name>A0A2U8WHD0_9HYPH</name>
<dbReference type="InterPro" id="IPR015422">
    <property type="entry name" value="PyrdxlP-dep_Trfase_small"/>
</dbReference>
<dbReference type="Gene3D" id="3.40.640.10">
    <property type="entry name" value="Type I PLP-dependent aspartate aminotransferase-like (Major domain)"/>
    <property type="match status" value="1"/>
</dbReference>
<reference evidence="5 6" key="1">
    <citation type="submission" date="2018-05" db="EMBL/GenBank/DDBJ databases">
        <title>Complete Genome Sequence of Methylobacterium sp. 17Sr1-28.</title>
        <authorList>
            <person name="Srinivasan S."/>
        </authorList>
    </citation>
    <scope>NUCLEOTIDE SEQUENCE [LARGE SCALE GENOMIC DNA]</scope>
    <source>
        <strain evidence="5 6">17Sr1-28</strain>
    </source>
</reference>
<sequence length="396" mass="41313">MSLPLASSTLLARIAVEEPVTSHPVAPPLFQTSTFWAETPGCFAAMATQARHPAFYTRYGNPTTRAFEDAVAALEGGEAALATASGMAAIMVAILDVVGRGDHVVAQEVLYGGTVGWLRNLAPYLGIDVTFVDQRDPDAFRSAIRSTTRLLVLETPSNPMMRLTDLRAVTAIARARGVVTLVDNTIASPINQQPLSLGADLVVHSATKYIGGHSDLSAGILVGSAERIKSASDKACLFGATLDPFAAWLALRGLRTLPLRVERHNATAITVARYLSVHPAVAAVHYPGLAQHPEHALARDQMSGFGGVLSFEVGGGLAGGEAVVAGLCHAHRSASFGSFSTLVVHPAAMWAGMMTSEQLAASGLPAGLVRLGVGLEEPSDIIADLQGALNGMPACR</sequence>
<dbReference type="PIRSF" id="PIRSF001434">
    <property type="entry name" value="CGS"/>
    <property type="match status" value="1"/>
</dbReference>
<dbReference type="SUPFAM" id="SSF53383">
    <property type="entry name" value="PLP-dependent transferases"/>
    <property type="match status" value="1"/>
</dbReference>
<keyword evidence="6" id="KW-1185">Reference proteome</keyword>
<dbReference type="Pfam" id="PF01053">
    <property type="entry name" value="Cys_Met_Meta_PP"/>
    <property type="match status" value="1"/>
</dbReference>
<dbReference type="RefSeq" id="WP_109957897.1">
    <property type="nucleotide sequence ID" value="NZ_CP029553.1"/>
</dbReference>
<dbReference type="Proteomes" id="UP000245444">
    <property type="component" value="Chromosome"/>
</dbReference>
<dbReference type="InterPro" id="IPR054542">
    <property type="entry name" value="Cys_met_metab_PP"/>
</dbReference>
<keyword evidence="5" id="KW-0456">Lyase</keyword>
<dbReference type="GO" id="GO:0019346">
    <property type="term" value="P:transsulfuration"/>
    <property type="evidence" value="ECO:0007669"/>
    <property type="project" value="InterPro"/>
</dbReference>
<dbReference type="InterPro" id="IPR000277">
    <property type="entry name" value="Cys/Met-Metab_PyrdxlP-dep_enz"/>
</dbReference>
<dbReference type="EMBL" id="CP029553">
    <property type="protein sequence ID" value="AWN45533.1"/>
    <property type="molecule type" value="Genomic_DNA"/>
</dbReference>
<dbReference type="Gene3D" id="3.90.1150.10">
    <property type="entry name" value="Aspartate Aminotransferase, domain 1"/>
    <property type="match status" value="1"/>
</dbReference>
<proteinExistence type="inferred from homology"/>
<dbReference type="GO" id="GO:0030170">
    <property type="term" value="F:pyridoxal phosphate binding"/>
    <property type="evidence" value="ECO:0007669"/>
    <property type="project" value="InterPro"/>
</dbReference>
<dbReference type="InterPro" id="IPR015421">
    <property type="entry name" value="PyrdxlP-dep_Trfase_major"/>
</dbReference>
<dbReference type="CDD" id="cd00614">
    <property type="entry name" value="CGS_like"/>
    <property type="match status" value="1"/>
</dbReference>
<evidence type="ECO:0000256" key="4">
    <source>
        <dbReference type="RuleBase" id="RU362118"/>
    </source>
</evidence>
<accession>A0A2U8WHD0</accession>
<dbReference type="OrthoDB" id="9790858at2"/>
<dbReference type="AlphaFoldDB" id="A0A2U8WHD0"/>
<evidence type="ECO:0000256" key="3">
    <source>
        <dbReference type="PIRSR" id="PIRSR001434-2"/>
    </source>
</evidence>
<evidence type="ECO:0000313" key="5">
    <source>
        <dbReference type="EMBL" id="AWN45533.1"/>
    </source>
</evidence>
<keyword evidence="2 3" id="KW-0663">Pyridoxal phosphate</keyword>
<protein>
    <submittedName>
        <fullName evidence="5">Methionine gamma-lyase</fullName>
        <ecNumber evidence="5">4.4.1.11</ecNumber>
    </submittedName>
</protein>
<evidence type="ECO:0000256" key="1">
    <source>
        <dbReference type="ARBA" id="ARBA00001933"/>
    </source>
</evidence>
<comment type="cofactor">
    <cofactor evidence="1 4">
        <name>pyridoxal 5'-phosphate</name>
        <dbReference type="ChEBI" id="CHEBI:597326"/>
    </cofactor>
</comment>
<dbReference type="PROSITE" id="PS00868">
    <property type="entry name" value="CYS_MET_METAB_PP"/>
    <property type="match status" value="1"/>
</dbReference>
<gene>
    <name evidence="5" type="ORF">DK419_03695</name>
</gene>
<dbReference type="FunFam" id="3.40.640.10:FF:000046">
    <property type="entry name" value="Cystathionine gamma-lyase"/>
    <property type="match status" value="1"/>
</dbReference>
<dbReference type="GO" id="GO:0018826">
    <property type="term" value="F:methionine gamma-lyase activity"/>
    <property type="evidence" value="ECO:0007669"/>
    <property type="project" value="UniProtKB-EC"/>
</dbReference>
<organism evidence="5 6">
    <name type="scientific">Methylobacterium terrae</name>
    <dbReference type="NCBI Taxonomy" id="2202827"/>
    <lineage>
        <taxon>Bacteria</taxon>
        <taxon>Pseudomonadati</taxon>
        <taxon>Pseudomonadota</taxon>
        <taxon>Alphaproteobacteria</taxon>
        <taxon>Hyphomicrobiales</taxon>
        <taxon>Methylobacteriaceae</taxon>
        <taxon>Methylobacterium</taxon>
    </lineage>
</organism>